<evidence type="ECO:0000313" key="6">
    <source>
        <dbReference type="Proteomes" id="UP001163152"/>
    </source>
</evidence>
<dbReference type="GO" id="GO:0005524">
    <property type="term" value="F:ATP binding"/>
    <property type="evidence" value="ECO:0007669"/>
    <property type="project" value="UniProtKB-KW"/>
</dbReference>
<dbReference type="EMBL" id="CP113797">
    <property type="protein sequence ID" value="WAL61049.1"/>
    <property type="molecule type" value="Genomic_DNA"/>
</dbReference>
<dbReference type="InterPro" id="IPR003593">
    <property type="entry name" value="AAA+_ATPase"/>
</dbReference>
<dbReference type="SUPFAM" id="SSF52540">
    <property type="entry name" value="P-loop containing nucleoside triphosphate hydrolases"/>
    <property type="match status" value="1"/>
</dbReference>
<dbReference type="AlphaFoldDB" id="A0A9E8ZFU2"/>
<dbReference type="InterPro" id="IPR003439">
    <property type="entry name" value="ABC_transporter-like_ATP-bd"/>
</dbReference>
<evidence type="ECO:0000256" key="1">
    <source>
        <dbReference type="ARBA" id="ARBA00022448"/>
    </source>
</evidence>
<evidence type="ECO:0000256" key="2">
    <source>
        <dbReference type="ARBA" id="ARBA00022741"/>
    </source>
</evidence>
<dbReference type="GO" id="GO:0022857">
    <property type="term" value="F:transmembrane transporter activity"/>
    <property type="evidence" value="ECO:0007669"/>
    <property type="project" value="TreeGrafter"/>
</dbReference>
<sequence>MTATPINFQVSLTDTAKRLDASCDSTPNTLHGGKAIVARGVEMVFQNGSQKYRALKDINLDINQGEVHLLMGPSGSGKTTLLSILGGILTPTQGRVCLLGHDLTRSSRAKLSKIRLKNIGFIFQEFNLFPALNAMENVELALEMKGLKGRAGRREAMALLEQVGLAHKAKSMPRDLSGGQKQRVAIARALTGNPEIIMADEPTAALDSQSGHAVISLLRQLAKERNRTVVMVTHDPRIVDVADRVTYLEDGMLQADGLLQNRSAIH</sequence>
<evidence type="ECO:0000256" key="3">
    <source>
        <dbReference type="ARBA" id="ARBA00022840"/>
    </source>
</evidence>
<protein>
    <submittedName>
        <fullName evidence="5">ABC transporter ATP-binding protein</fullName>
    </submittedName>
</protein>
<keyword evidence="2" id="KW-0547">Nucleotide-binding</keyword>
<dbReference type="FunFam" id="3.40.50.300:FF:000032">
    <property type="entry name" value="Export ABC transporter ATP-binding protein"/>
    <property type="match status" value="1"/>
</dbReference>
<proteinExistence type="predicted"/>
<dbReference type="SMART" id="SM00382">
    <property type="entry name" value="AAA"/>
    <property type="match status" value="1"/>
</dbReference>
<dbReference type="InterPro" id="IPR017911">
    <property type="entry name" value="MacB-like_ATP-bd"/>
</dbReference>
<dbReference type="Gene3D" id="3.40.50.300">
    <property type="entry name" value="P-loop containing nucleotide triphosphate hydrolases"/>
    <property type="match status" value="1"/>
</dbReference>
<reference evidence="5" key="1">
    <citation type="submission" date="2022-12" db="EMBL/GenBank/DDBJ databases">
        <title>Polyphasic identification of a Novel Hot-Spring Cyanobacterium Ocullathermofonsia sinensis gen nov. sp. nov. and Genomic Insights on its Adaptations to the Thermal Habitat.</title>
        <authorList>
            <person name="Daroch M."/>
            <person name="Tang J."/>
            <person name="Jiang Y."/>
        </authorList>
    </citation>
    <scope>NUCLEOTIDE SEQUENCE</scope>
    <source>
        <strain evidence="5">PKUAC-SCTA174</strain>
    </source>
</reference>
<dbReference type="InterPro" id="IPR027417">
    <property type="entry name" value="P-loop_NTPase"/>
</dbReference>
<dbReference type="GO" id="GO:0098796">
    <property type="term" value="C:membrane protein complex"/>
    <property type="evidence" value="ECO:0007669"/>
    <property type="project" value="UniProtKB-ARBA"/>
</dbReference>
<dbReference type="PANTHER" id="PTHR24220">
    <property type="entry name" value="IMPORT ATP-BINDING PROTEIN"/>
    <property type="match status" value="1"/>
</dbReference>
<keyword evidence="3 5" id="KW-0067">ATP-binding</keyword>
<dbReference type="InterPro" id="IPR017871">
    <property type="entry name" value="ABC_transporter-like_CS"/>
</dbReference>
<dbReference type="PROSITE" id="PS50893">
    <property type="entry name" value="ABC_TRANSPORTER_2"/>
    <property type="match status" value="1"/>
</dbReference>
<gene>
    <name evidence="5" type="ORF">OXH18_03335</name>
</gene>
<accession>A0A9E8ZFU2</accession>
<dbReference type="GO" id="GO:0016887">
    <property type="term" value="F:ATP hydrolysis activity"/>
    <property type="evidence" value="ECO:0007669"/>
    <property type="project" value="InterPro"/>
</dbReference>
<evidence type="ECO:0000259" key="4">
    <source>
        <dbReference type="PROSITE" id="PS50893"/>
    </source>
</evidence>
<dbReference type="KEGG" id="tsin:OXH18_03335"/>
<feature type="domain" description="ABC transporter" evidence="4">
    <location>
        <begin position="38"/>
        <end position="265"/>
    </location>
</feature>
<name>A0A9E8ZFU2_9CYAN</name>
<keyword evidence="6" id="KW-1185">Reference proteome</keyword>
<dbReference type="PANTHER" id="PTHR24220:SF376">
    <property type="entry name" value="ABC TRANSPORTER"/>
    <property type="match status" value="1"/>
</dbReference>
<organism evidence="5 6">
    <name type="scientific">Thermocoleostomius sinensis A174</name>
    <dbReference type="NCBI Taxonomy" id="2016057"/>
    <lineage>
        <taxon>Bacteria</taxon>
        <taxon>Bacillati</taxon>
        <taxon>Cyanobacteriota</taxon>
        <taxon>Cyanophyceae</taxon>
        <taxon>Oculatellales</taxon>
        <taxon>Oculatellaceae</taxon>
        <taxon>Thermocoleostomius</taxon>
    </lineage>
</organism>
<dbReference type="Proteomes" id="UP001163152">
    <property type="component" value="Chromosome"/>
</dbReference>
<dbReference type="Pfam" id="PF00005">
    <property type="entry name" value="ABC_tran"/>
    <property type="match status" value="1"/>
</dbReference>
<keyword evidence="1" id="KW-0813">Transport</keyword>
<evidence type="ECO:0000313" key="5">
    <source>
        <dbReference type="EMBL" id="WAL61049.1"/>
    </source>
</evidence>
<dbReference type="PROSITE" id="PS00211">
    <property type="entry name" value="ABC_TRANSPORTER_1"/>
    <property type="match status" value="1"/>
</dbReference>
<dbReference type="RefSeq" id="WP_268611004.1">
    <property type="nucleotide sequence ID" value="NZ_CP113797.1"/>
</dbReference>
<dbReference type="GO" id="GO:0005886">
    <property type="term" value="C:plasma membrane"/>
    <property type="evidence" value="ECO:0007669"/>
    <property type="project" value="TreeGrafter"/>
</dbReference>
<dbReference type="CDD" id="cd03255">
    <property type="entry name" value="ABC_MJ0796_LolCDE_FtsE"/>
    <property type="match status" value="1"/>
</dbReference>
<dbReference type="InterPro" id="IPR015854">
    <property type="entry name" value="ABC_transpr_LolD-like"/>
</dbReference>